<dbReference type="SUPFAM" id="SSF53335">
    <property type="entry name" value="S-adenosyl-L-methionine-dependent methyltransferases"/>
    <property type="match status" value="1"/>
</dbReference>
<reference evidence="3 4" key="1">
    <citation type="journal article" date="2019" name="Sci. Rep.">
        <title>Orb-weaving spider Araneus ventricosus genome elucidates the spidroin gene catalogue.</title>
        <authorList>
            <person name="Kono N."/>
            <person name="Nakamura H."/>
            <person name="Ohtoshi R."/>
            <person name="Moran D.A.P."/>
            <person name="Shinohara A."/>
            <person name="Yoshida Y."/>
            <person name="Fujiwara M."/>
            <person name="Mori M."/>
            <person name="Tomita M."/>
            <person name="Arakawa K."/>
        </authorList>
    </citation>
    <scope>NUCLEOTIDE SEQUENCE [LARGE SCALE GENOMIC DNA]</scope>
</reference>
<evidence type="ECO:0000313" key="3">
    <source>
        <dbReference type="EMBL" id="GBO14389.1"/>
    </source>
</evidence>
<gene>
    <name evidence="3" type="primary">jhamt_5</name>
    <name evidence="3" type="ORF">AVEN_137729_1</name>
</gene>
<comment type="caution">
    <text evidence="3">The sequence shown here is derived from an EMBL/GenBank/DDBJ whole genome shotgun (WGS) entry which is preliminary data.</text>
</comment>
<dbReference type="CDD" id="cd02440">
    <property type="entry name" value="AdoMet_MTases"/>
    <property type="match status" value="1"/>
</dbReference>
<dbReference type="GO" id="GO:0032259">
    <property type="term" value="P:methylation"/>
    <property type="evidence" value="ECO:0007669"/>
    <property type="project" value="UniProtKB-KW"/>
</dbReference>
<keyword evidence="4" id="KW-1185">Reference proteome</keyword>
<dbReference type="InterPro" id="IPR051052">
    <property type="entry name" value="Diverse_substrate_MTase"/>
</dbReference>
<keyword evidence="2 3" id="KW-0808">Transferase</keyword>
<dbReference type="InterPro" id="IPR029063">
    <property type="entry name" value="SAM-dependent_MTases_sf"/>
</dbReference>
<name>A0A4Y2UMY0_ARAVE</name>
<keyword evidence="1 3" id="KW-0489">Methyltransferase</keyword>
<dbReference type="PANTHER" id="PTHR44942">
    <property type="entry name" value="METHYLTRANSF_11 DOMAIN-CONTAINING PROTEIN"/>
    <property type="match status" value="1"/>
</dbReference>
<dbReference type="EMBL" id="BGPR01038531">
    <property type="protein sequence ID" value="GBO14389.1"/>
    <property type="molecule type" value="Genomic_DNA"/>
</dbReference>
<evidence type="ECO:0000313" key="4">
    <source>
        <dbReference type="Proteomes" id="UP000499080"/>
    </source>
</evidence>
<organism evidence="3 4">
    <name type="scientific">Araneus ventricosus</name>
    <name type="common">Orbweaver spider</name>
    <name type="synonym">Epeira ventricosa</name>
    <dbReference type="NCBI Taxonomy" id="182803"/>
    <lineage>
        <taxon>Eukaryota</taxon>
        <taxon>Metazoa</taxon>
        <taxon>Ecdysozoa</taxon>
        <taxon>Arthropoda</taxon>
        <taxon>Chelicerata</taxon>
        <taxon>Arachnida</taxon>
        <taxon>Araneae</taxon>
        <taxon>Araneomorphae</taxon>
        <taxon>Entelegynae</taxon>
        <taxon>Araneoidea</taxon>
        <taxon>Araneidae</taxon>
        <taxon>Araneus</taxon>
    </lineage>
</organism>
<dbReference type="Gene3D" id="3.40.50.150">
    <property type="entry name" value="Vaccinia Virus protein VP39"/>
    <property type="match status" value="1"/>
</dbReference>
<dbReference type="AlphaFoldDB" id="A0A4Y2UMY0"/>
<evidence type="ECO:0000256" key="1">
    <source>
        <dbReference type="ARBA" id="ARBA00022603"/>
    </source>
</evidence>
<proteinExistence type="predicted"/>
<dbReference type="PANTHER" id="PTHR44942:SF4">
    <property type="entry name" value="METHYLTRANSFERASE TYPE 11 DOMAIN-CONTAINING PROTEIN"/>
    <property type="match status" value="1"/>
</dbReference>
<protein>
    <submittedName>
        <fullName evidence="3">Juvenile hormone acid O-methyltransferase</fullName>
    </submittedName>
</protein>
<dbReference type="GO" id="GO:0008168">
    <property type="term" value="F:methyltransferase activity"/>
    <property type="evidence" value="ECO:0007669"/>
    <property type="project" value="UniProtKB-KW"/>
</dbReference>
<dbReference type="OrthoDB" id="6408088at2759"/>
<accession>A0A4Y2UMY0</accession>
<evidence type="ECO:0000256" key="2">
    <source>
        <dbReference type="ARBA" id="ARBA00022679"/>
    </source>
</evidence>
<dbReference type="Proteomes" id="UP000499080">
    <property type="component" value="Unassembled WGS sequence"/>
</dbReference>
<sequence>MNFNAELYSPSFIPLESVKIFLDETLSKLYWNKSDEEEVVLDVGCGPGGTTSSLVLPLFPKLKKVFAIDIMQEMIDLARRKNSHPLIEYNVASIEDWSTVKHFEGKITKTVSIHCFQWLKNQLKAFQNIFRLLKTGGEAVIVLVLQSSFFATVLEMQNNPKWIQYFQDIDNCVADSHLNNHKTPYYKKMLEDIGFEILYSKEEVKIDVFASTEDYKRFFSSICVLVSYIPDAQKEEFKNDFIQALLKKNGLQNIGLPFHTGNMLELIIRKKINNIP</sequence>
<dbReference type="Pfam" id="PF13489">
    <property type="entry name" value="Methyltransf_23"/>
    <property type="match status" value="1"/>
</dbReference>